<dbReference type="InterPro" id="IPR034764">
    <property type="entry name" value="ENT1/ENT2"/>
</dbReference>
<dbReference type="AlphaFoldDB" id="A0A3B4C3R8"/>
<evidence type="ECO:0000256" key="6">
    <source>
        <dbReference type="ARBA" id="ARBA00023136"/>
    </source>
</evidence>
<feature type="transmembrane region" description="Helical" evidence="7">
    <location>
        <begin position="357"/>
        <end position="381"/>
    </location>
</feature>
<dbReference type="GO" id="GO:0035364">
    <property type="term" value="P:thymine transport"/>
    <property type="evidence" value="ECO:0007669"/>
    <property type="project" value="TreeGrafter"/>
</dbReference>
<evidence type="ECO:0000256" key="4">
    <source>
        <dbReference type="ARBA" id="ARBA00022692"/>
    </source>
</evidence>
<feature type="transmembrane region" description="Helical" evidence="7">
    <location>
        <begin position="261"/>
        <end position="282"/>
    </location>
</feature>
<dbReference type="GO" id="GO:0035344">
    <property type="term" value="P:hypoxanthine transport"/>
    <property type="evidence" value="ECO:0007669"/>
    <property type="project" value="TreeGrafter"/>
</dbReference>
<evidence type="ECO:0000256" key="7">
    <source>
        <dbReference type="SAM" id="Phobius"/>
    </source>
</evidence>
<dbReference type="GO" id="GO:0016323">
    <property type="term" value="C:basolateral plasma membrane"/>
    <property type="evidence" value="ECO:0007669"/>
    <property type="project" value="UniProtKB-SubCell"/>
</dbReference>
<keyword evidence="5 7" id="KW-1133">Transmembrane helix</keyword>
<dbReference type="InterPro" id="IPR036259">
    <property type="entry name" value="MFS_trans_sf"/>
</dbReference>
<evidence type="ECO:0000256" key="3">
    <source>
        <dbReference type="ARBA" id="ARBA00022448"/>
    </source>
</evidence>
<dbReference type="PANTHER" id="PTHR10332">
    <property type="entry name" value="EQUILIBRATIVE NUCLEOSIDE TRANSPORTER"/>
    <property type="match status" value="1"/>
</dbReference>
<feature type="transmembrane region" description="Helical" evidence="7">
    <location>
        <begin position="198"/>
        <end position="220"/>
    </location>
</feature>
<evidence type="ECO:0000313" key="8">
    <source>
        <dbReference type="Ensembl" id="ENSPNAP00000006542.1"/>
    </source>
</evidence>
<feature type="transmembrane region" description="Helical" evidence="7">
    <location>
        <begin position="497"/>
        <end position="519"/>
    </location>
</feature>
<dbReference type="NCBIfam" id="TIGR00939">
    <property type="entry name" value="2a57"/>
    <property type="match status" value="1"/>
</dbReference>
<dbReference type="Pfam" id="PF01733">
    <property type="entry name" value="Nucleoside_tran"/>
    <property type="match status" value="1"/>
</dbReference>
<accession>A0A3B4C3R8</accession>
<organism evidence="8 9">
    <name type="scientific">Pygocentrus nattereri</name>
    <name type="common">Red-bellied piranha</name>
    <dbReference type="NCBI Taxonomy" id="42514"/>
    <lineage>
        <taxon>Eukaryota</taxon>
        <taxon>Metazoa</taxon>
        <taxon>Chordata</taxon>
        <taxon>Craniata</taxon>
        <taxon>Vertebrata</taxon>
        <taxon>Euteleostomi</taxon>
        <taxon>Actinopterygii</taxon>
        <taxon>Neopterygii</taxon>
        <taxon>Teleostei</taxon>
        <taxon>Ostariophysi</taxon>
        <taxon>Characiformes</taxon>
        <taxon>Characoidei</taxon>
        <taxon>Pygocentrus</taxon>
    </lineage>
</organism>
<feature type="transmembrane region" description="Helical" evidence="7">
    <location>
        <begin position="387"/>
        <end position="407"/>
    </location>
</feature>
<keyword evidence="9" id="KW-1185">Reference proteome</keyword>
<reference evidence="8" key="2">
    <citation type="submission" date="2025-08" db="UniProtKB">
        <authorList>
            <consortium name="Ensembl"/>
        </authorList>
    </citation>
    <scope>IDENTIFICATION</scope>
</reference>
<protein>
    <recommendedName>
        <fullName evidence="10">Solute carrier family 29 member 2</fullName>
    </recommendedName>
</protein>
<dbReference type="GO" id="GO:0015213">
    <property type="term" value="F:uridine transmembrane transporter activity"/>
    <property type="evidence" value="ECO:0007669"/>
    <property type="project" value="UniProtKB-ARBA"/>
</dbReference>
<evidence type="ECO:0000256" key="2">
    <source>
        <dbReference type="ARBA" id="ARBA00007965"/>
    </source>
</evidence>
<dbReference type="OMA" id="RDCETAG"/>
<dbReference type="Ensembl" id="ENSPNAT00000003376.2">
    <property type="protein sequence ID" value="ENSPNAP00000006542.1"/>
    <property type="gene ID" value="ENSPNAG00000012549.2"/>
</dbReference>
<evidence type="ECO:0000313" key="9">
    <source>
        <dbReference type="Proteomes" id="UP001501920"/>
    </source>
</evidence>
<gene>
    <name evidence="8" type="primary">SLC29A2</name>
</gene>
<comment type="subcellular location">
    <subcellularLocation>
        <location evidence="1">Basolateral cell membrane</location>
        <topology evidence="1">Multi-pass membrane protein</topology>
    </subcellularLocation>
</comment>
<feature type="transmembrane region" description="Helical" evidence="7">
    <location>
        <begin position="134"/>
        <end position="154"/>
    </location>
</feature>
<dbReference type="GO" id="GO:0015854">
    <property type="term" value="P:guanine transport"/>
    <property type="evidence" value="ECO:0007669"/>
    <property type="project" value="TreeGrafter"/>
</dbReference>
<name>A0A3B4C3R8_PYGNA</name>
<dbReference type="InterPro" id="IPR002259">
    <property type="entry name" value="Eqnu_transpt"/>
</dbReference>
<dbReference type="PANTHER" id="PTHR10332:SF8">
    <property type="entry name" value="EQUILIBRATIVE NUCLEOSIDE TRANSPORTER 2"/>
    <property type="match status" value="1"/>
</dbReference>
<feature type="transmembrane region" description="Helical" evidence="7">
    <location>
        <begin position="87"/>
        <end position="114"/>
    </location>
</feature>
<dbReference type="Proteomes" id="UP001501920">
    <property type="component" value="Chromosome 16"/>
</dbReference>
<evidence type="ECO:0000256" key="5">
    <source>
        <dbReference type="ARBA" id="ARBA00022989"/>
    </source>
</evidence>
<dbReference type="GO" id="GO:0015853">
    <property type="term" value="P:adenine transport"/>
    <property type="evidence" value="ECO:0007669"/>
    <property type="project" value="TreeGrafter"/>
</dbReference>
<keyword evidence="6 7" id="KW-0472">Membrane</keyword>
<feature type="transmembrane region" description="Helical" evidence="7">
    <location>
        <begin position="166"/>
        <end position="186"/>
    </location>
</feature>
<reference evidence="8" key="3">
    <citation type="submission" date="2025-09" db="UniProtKB">
        <authorList>
            <consortium name="Ensembl"/>
        </authorList>
    </citation>
    <scope>IDENTIFICATION</scope>
</reference>
<dbReference type="GeneTree" id="ENSGT00950000182898"/>
<dbReference type="Gene3D" id="1.20.1250.20">
    <property type="entry name" value="MFS general substrate transporter like domains"/>
    <property type="match status" value="1"/>
</dbReference>
<evidence type="ECO:0000256" key="1">
    <source>
        <dbReference type="ARBA" id="ARBA00004554"/>
    </source>
</evidence>
<keyword evidence="4 7" id="KW-0812">Transmembrane</keyword>
<sequence>MQNDKEINGPISAVGKLHNQPALAMAGLTGAHWIYFSRTNFETTAPSSVSTLAAVVTERTCRLSAAVSFCWRRPNCKMKCALNKRGLVAVIFFILGMGTLLPWNFFTTAFAYFNERLSPTTVNNVTDSGQTDRYMFNNMCVLISQLPLLLFTLLNSFLYQHIAEKIRIVGSMVFILLLFILTAALVKVKMEQDLFYNITMTTIWFINMFGAVLQGSLFGLVGKLPQKYSSSFMSGQAVAGIFSAVAMLISQISEADNENAALGYFLTPCAATLLTLCCYLLLSHLKYEEDGLGNNGDTKKEATLKQTESVTLVKVKLSEPAYGPDCGGQNNLTAAIREKQEEQYEEKLPVLAVLKKIWVMALCVTCVFMVTLSVFPAITVLVKPDALFTGIWMDIFTALCCFLVFNIMDWIGRSVTSVVQWPSKESRLFPILVVARLIFIPAFMLCNIPSRHLPVVFKHEFAYILIMSLFAMTNGYFACLCMSYAPQLVRPKDAETTGALMTFFLALGLSLGAALSFVLKMLI</sequence>
<feature type="transmembrane region" description="Helical" evidence="7">
    <location>
        <begin position="462"/>
        <end position="485"/>
    </location>
</feature>
<dbReference type="PIRSF" id="PIRSF016379">
    <property type="entry name" value="ENT"/>
    <property type="match status" value="1"/>
</dbReference>
<comment type="similarity">
    <text evidence="2">Belongs to the SLC29A/ENT transporter (TC 2.A.57) family.</text>
</comment>
<feature type="transmembrane region" description="Helical" evidence="7">
    <location>
        <begin position="428"/>
        <end position="450"/>
    </location>
</feature>
<feature type="transmembrane region" description="Helical" evidence="7">
    <location>
        <begin position="232"/>
        <end position="249"/>
    </location>
</feature>
<dbReference type="PRINTS" id="PR01130">
    <property type="entry name" value="DERENTRNSPRT"/>
</dbReference>
<dbReference type="SUPFAM" id="SSF103473">
    <property type="entry name" value="MFS general substrate transporter"/>
    <property type="match status" value="1"/>
</dbReference>
<reference evidence="8 9" key="1">
    <citation type="submission" date="2020-10" db="EMBL/GenBank/DDBJ databases">
        <title>Pygocentrus nattereri (red-bellied piranha) genome, fPygNat1, primary haplotype.</title>
        <authorList>
            <person name="Myers G."/>
            <person name="Meyer A."/>
            <person name="Karagic N."/>
            <person name="Pippel M."/>
            <person name="Winkler S."/>
            <person name="Tracey A."/>
            <person name="Wood J."/>
            <person name="Formenti G."/>
            <person name="Howe K."/>
            <person name="Fedrigo O."/>
            <person name="Jarvis E.D."/>
        </authorList>
    </citation>
    <scope>NUCLEOTIDE SEQUENCE [LARGE SCALE GENOMIC DNA]</scope>
</reference>
<keyword evidence="3" id="KW-0813">Transport</keyword>
<proteinExistence type="inferred from homology"/>
<evidence type="ECO:0008006" key="10">
    <source>
        <dbReference type="Google" id="ProtNLM"/>
    </source>
</evidence>